<evidence type="ECO:0000256" key="4">
    <source>
        <dbReference type="ARBA" id="ARBA00023136"/>
    </source>
</evidence>
<dbReference type="PANTHER" id="PTHR34933">
    <property type="entry name" value="FLAGELLAR L-RING PROTEIN"/>
    <property type="match status" value="1"/>
</dbReference>
<evidence type="ECO:0000256" key="8">
    <source>
        <dbReference type="SAM" id="MobiDB-lite"/>
    </source>
</evidence>
<keyword evidence="9" id="KW-0966">Cell projection</keyword>
<comment type="subunit">
    <text evidence="7">The basal body constitutes a major portion of the flagellar organelle and consists of four rings (L,P,S, and M) mounted on a central rod.</text>
</comment>
<evidence type="ECO:0000256" key="7">
    <source>
        <dbReference type="HAMAP-Rule" id="MF_00415"/>
    </source>
</evidence>
<feature type="compositionally biased region" description="Polar residues" evidence="8">
    <location>
        <begin position="77"/>
        <end position="92"/>
    </location>
</feature>
<comment type="function">
    <text evidence="1 7">Assembles around the rod to form the L-ring and probably protects the motor/basal body from shearing forces during rotation.</text>
</comment>
<evidence type="ECO:0000313" key="10">
    <source>
        <dbReference type="Proteomes" id="UP000722336"/>
    </source>
</evidence>
<dbReference type="HAMAP" id="MF_00415">
    <property type="entry name" value="FlgH"/>
    <property type="match status" value="1"/>
</dbReference>
<keyword evidence="9" id="KW-0969">Cilium</keyword>
<keyword evidence="6 7" id="KW-0998">Cell outer membrane</keyword>
<accession>A0ABS6SF47</accession>
<reference evidence="9 10" key="1">
    <citation type="submission" date="2021-04" db="EMBL/GenBank/DDBJ databases">
        <authorList>
            <person name="Pira H."/>
            <person name="Risdian C."/>
            <person name="Wink J."/>
        </authorList>
    </citation>
    <scope>NUCLEOTIDE SEQUENCE [LARGE SCALE GENOMIC DNA]</scope>
    <source>
        <strain evidence="9 10">WHA3</strain>
    </source>
</reference>
<organism evidence="9 10">
    <name type="scientific">Pacificimonas pallii</name>
    <dbReference type="NCBI Taxonomy" id="2827236"/>
    <lineage>
        <taxon>Bacteria</taxon>
        <taxon>Pseudomonadati</taxon>
        <taxon>Pseudomonadota</taxon>
        <taxon>Alphaproteobacteria</taxon>
        <taxon>Sphingomonadales</taxon>
        <taxon>Sphingosinicellaceae</taxon>
        <taxon>Pacificimonas</taxon>
    </lineage>
</organism>
<dbReference type="Proteomes" id="UP000722336">
    <property type="component" value="Unassembled WGS sequence"/>
</dbReference>
<name>A0ABS6SF47_9SPHN</name>
<comment type="subcellular location">
    <subcellularLocation>
        <location evidence="7">Cell outer membrane</location>
    </subcellularLocation>
    <subcellularLocation>
        <location evidence="7">Bacterial flagellum basal body</location>
    </subcellularLocation>
</comment>
<dbReference type="InterPro" id="IPR000527">
    <property type="entry name" value="Flag_Lring"/>
</dbReference>
<feature type="compositionally biased region" description="Low complexity" evidence="8">
    <location>
        <begin position="109"/>
        <end position="120"/>
    </location>
</feature>
<dbReference type="EMBL" id="JAGSPA010000003">
    <property type="protein sequence ID" value="MBV7257017.1"/>
    <property type="molecule type" value="Genomic_DNA"/>
</dbReference>
<comment type="similarity">
    <text evidence="2 7">Belongs to the FlgH family.</text>
</comment>
<proteinExistence type="inferred from homology"/>
<keyword evidence="3" id="KW-0732">Signal</keyword>
<protein>
    <recommendedName>
        <fullName evidence="7">Flagellar L-ring protein</fullName>
    </recommendedName>
    <alternativeName>
        <fullName evidence="7">Basal body L-ring protein</fullName>
    </alternativeName>
</protein>
<keyword evidence="10" id="KW-1185">Reference proteome</keyword>
<dbReference type="PANTHER" id="PTHR34933:SF1">
    <property type="entry name" value="FLAGELLAR L-RING PROTEIN"/>
    <property type="match status" value="1"/>
</dbReference>
<keyword evidence="5 7" id="KW-0975">Bacterial flagellum</keyword>
<evidence type="ECO:0000256" key="6">
    <source>
        <dbReference type="ARBA" id="ARBA00023237"/>
    </source>
</evidence>
<keyword evidence="4 7" id="KW-0472">Membrane</keyword>
<evidence type="ECO:0000256" key="5">
    <source>
        <dbReference type="ARBA" id="ARBA00023143"/>
    </source>
</evidence>
<dbReference type="Pfam" id="PF02107">
    <property type="entry name" value="FlgH"/>
    <property type="match status" value="1"/>
</dbReference>
<gene>
    <name evidence="7" type="primary">flgH</name>
    <name evidence="9" type="ORF">KCG44_09500</name>
</gene>
<feature type="region of interest" description="Disordered" evidence="8">
    <location>
        <begin position="76"/>
        <end position="126"/>
    </location>
</feature>
<keyword evidence="9" id="KW-0282">Flagellum</keyword>
<evidence type="ECO:0000256" key="3">
    <source>
        <dbReference type="ARBA" id="ARBA00022729"/>
    </source>
</evidence>
<evidence type="ECO:0000313" key="9">
    <source>
        <dbReference type="EMBL" id="MBV7257017.1"/>
    </source>
</evidence>
<evidence type="ECO:0000256" key="2">
    <source>
        <dbReference type="ARBA" id="ARBA00006929"/>
    </source>
</evidence>
<comment type="caution">
    <text evidence="9">The sequence shown here is derived from an EMBL/GenBank/DDBJ whole genome shotgun (WGS) entry which is preliminary data.</text>
</comment>
<evidence type="ECO:0000256" key="1">
    <source>
        <dbReference type="ARBA" id="ARBA00002591"/>
    </source>
</evidence>
<sequence length="215" mass="22191">MAGAAMLALTACGGLSGDEYRPDPQFAAALPPPTSAPVTTGGAIFQASAYQALASGRQARQIGDILTVRLIERTRASKSQGADASRSSSTAVTLPGALPSFVPRDALEGGSSTDFDGSGSANQQNSLSGDITVTVADVLPNGVLKVRGEKRVQVSRGEEYIRLSGLVRPSDIGMDNSVPSTRVADARITYAGTGQVAAASKQGWLQRFFTSISPF</sequence>